<gene>
    <name evidence="2" type="ORF">NDU88_005965</name>
</gene>
<evidence type="ECO:0000313" key="3">
    <source>
        <dbReference type="Proteomes" id="UP001066276"/>
    </source>
</evidence>
<name>A0AAV7RLR7_PLEWA</name>
<comment type="caution">
    <text evidence="2">The sequence shown here is derived from an EMBL/GenBank/DDBJ whole genome shotgun (WGS) entry which is preliminary data.</text>
</comment>
<evidence type="ECO:0000313" key="2">
    <source>
        <dbReference type="EMBL" id="KAJ1153204.1"/>
    </source>
</evidence>
<evidence type="ECO:0000256" key="1">
    <source>
        <dbReference type="SAM" id="MobiDB-lite"/>
    </source>
</evidence>
<feature type="region of interest" description="Disordered" evidence="1">
    <location>
        <begin position="33"/>
        <end position="64"/>
    </location>
</feature>
<dbReference type="AlphaFoldDB" id="A0AAV7RLR7"/>
<organism evidence="2 3">
    <name type="scientific">Pleurodeles waltl</name>
    <name type="common">Iberian ribbed newt</name>
    <dbReference type="NCBI Taxonomy" id="8319"/>
    <lineage>
        <taxon>Eukaryota</taxon>
        <taxon>Metazoa</taxon>
        <taxon>Chordata</taxon>
        <taxon>Craniata</taxon>
        <taxon>Vertebrata</taxon>
        <taxon>Euteleostomi</taxon>
        <taxon>Amphibia</taxon>
        <taxon>Batrachia</taxon>
        <taxon>Caudata</taxon>
        <taxon>Salamandroidea</taxon>
        <taxon>Salamandridae</taxon>
        <taxon>Pleurodelinae</taxon>
        <taxon>Pleurodeles</taxon>
    </lineage>
</organism>
<keyword evidence="3" id="KW-1185">Reference proteome</keyword>
<proteinExistence type="predicted"/>
<accession>A0AAV7RLR7</accession>
<dbReference type="Proteomes" id="UP001066276">
    <property type="component" value="Chromosome 5"/>
</dbReference>
<protein>
    <submittedName>
        <fullName evidence="2">Uncharacterized protein</fullName>
    </submittedName>
</protein>
<dbReference type="EMBL" id="JANPWB010000009">
    <property type="protein sequence ID" value="KAJ1153204.1"/>
    <property type="molecule type" value="Genomic_DNA"/>
</dbReference>
<reference evidence="2" key="1">
    <citation type="journal article" date="2022" name="bioRxiv">
        <title>Sequencing and chromosome-scale assembly of the giantPleurodeles waltlgenome.</title>
        <authorList>
            <person name="Brown T."/>
            <person name="Elewa A."/>
            <person name="Iarovenko S."/>
            <person name="Subramanian E."/>
            <person name="Araus A.J."/>
            <person name="Petzold A."/>
            <person name="Susuki M."/>
            <person name="Suzuki K.-i.T."/>
            <person name="Hayashi T."/>
            <person name="Toyoda A."/>
            <person name="Oliveira C."/>
            <person name="Osipova E."/>
            <person name="Leigh N.D."/>
            <person name="Simon A."/>
            <person name="Yun M.H."/>
        </authorList>
    </citation>
    <scope>NUCLEOTIDE SEQUENCE</scope>
    <source>
        <strain evidence="2">20211129_DDA</strain>
        <tissue evidence="2">Liver</tissue>
    </source>
</reference>
<sequence length="142" mass="15926">MVATCSTNAHNVIMRHQASAHLVQEQIRGLSPLSIKGDRQSDGLQTTEPAVWPDARTQAGETITKLRSTAKYSDEDFQRERDKETRDLSVVIRSQRTHQDKEAIVTRGAASSEVNIRPIPYESHPTPGECKVYCQDYNAQSM</sequence>